<dbReference type="RefSeq" id="WP_237261539.1">
    <property type="nucleotide sequence ID" value="NZ_AP024202.1"/>
</dbReference>
<comment type="similarity">
    <text evidence="1">Belongs to the histone deacetylase family.</text>
</comment>
<organism evidence="3 4">
    <name type="scientific">Thiomicrorhabdus immobilis</name>
    <dbReference type="NCBI Taxonomy" id="2791037"/>
    <lineage>
        <taxon>Bacteria</taxon>
        <taxon>Pseudomonadati</taxon>
        <taxon>Pseudomonadota</taxon>
        <taxon>Gammaproteobacteria</taxon>
        <taxon>Thiotrichales</taxon>
        <taxon>Piscirickettsiaceae</taxon>
        <taxon>Thiomicrorhabdus</taxon>
    </lineage>
</organism>
<evidence type="ECO:0000313" key="3">
    <source>
        <dbReference type="EMBL" id="BCN94059.1"/>
    </source>
</evidence>
<accession>A0ABN6CZL0</accession>
<name>A0ABN6CZL0_9GAMM</name>
<sequence length="307" mass="34255">MNLYISNSTCLLHDNGFAHPEMAERLNRIQDQLICAQLFDWFHHHESRAASDEEIALVHHPKLVEQLESYLPKKGVVEIGEDVHLCPDSILAARHAVGAVLDGVDAVHGGKFKRVFCNVRPPGHHAEYDEPQGFCLFNNVAIGAAYAIEKYGYEKVAIVDFDVHHGNGTESYARRQPKLWFASSFEYPLYPFTEPKSDIENMVKIPLEKYSKGEVFQLAWSEIGLPALANFQPELILISAGFDGHALDPLGNLLLHESDFVWITAEIGKIADEYCDGKIVSVLEGGYDLGALSVSAREHIRTLFGLD</sequence>
<dbReference type="InterPro" id="IPR023696">
    <property type="entry name" value="Ureohydrolase_dom_sf"/>
</dbReference>
<dbReference type="Proteomes" id="UP001054820">
    <property type="component" value="Chromosome"/>
</dbReference>
<evidence type="ECO:0000259" key="2">
    <source>
        <dbReference type="Pfam" id="PF00850"/>
    </source>
</evidence>
<proteinExistence type="inferred from homology"/>
<dbReference type="CDD" id="cd11599">
    <property type="entry name" value="HDAC_classII_2"/>
    <property type="match status" value="1"/>
</dbReference>
<dbReference type="InterPro" id="IPR037138">
    <property type="entry name" value="His_deacetylse_dom_sf"/>
</dbReference>
<dbReference type="SUPFAM" id="SSF52768">
    <property type="entry name" value="Arginase/deacetylase"/>
    <property type="match status" value="1"/>
</dbReference>
<dbReference type="InterPro" id="IPR023801">
    <property type="entry name" value="His_deacetylse_dom"/>
</dbReference>
<dbReference type="Pfam" id="PF00850">
    <property type="entry name" value="Hist_deacetyl"/>
    <property type="match status" value="1"/>
</dbReference>
<dbReference type="PRINTS" id="PR01270">
    <property type="entry name" value="HDASUPER"/>
</dbReference>
<dbReference type="InterPro" id="IPR000286">
    <property type="entry name" value="HDACs"/>
</dbReference>
<dbReference type="Gene3D" id="3.40.800.20">
    <property type="entry name" value="Histone deacetylase domain"/>
    <property type="match status" value="1"/>
</dbReference>
<dbReference type="EMBL" id="AP024202">
    <property type="protein sequence ID" value="BCN94059.1"/>
    <property type="molecule type" value="Genomic_DNA"/>
</dbReference>
<evidence type="ECO:0000256" key="1">
    <source>
        <dbReference type="ARBA" id="ARBA00005947"/>
    </source>
</evidence>
<dbReference type="PANTHER" id="PTHR10625">
    <property type="entry name" value="HISTONE DEACETYLASE HDAC1-RELATED"/>
    <property type="match status" value="1"/>
</dbReference>
<reference evidence="3" key="1">
    <citation type="journal article" date="2022" name="Arch. Microbiol.">
        <title>Thiomicrorhabdus immobilis sp. nov., a mesophilic sulfur-oxidizing bacterium isolated from sediment of a brackish lake in northern Japan.</title>
        <authorList>
            <person name="Kojima H."/>
            <person name="Mochizuki J."/>
            <person name="Kanda M."/>
            <person name="Watanabe T."/>
            <person name="Fukui M."/>
        </authorList>
    </citation>
    <scope>NUCLEOTIDE SEQUENCE</scope>
    <source>
        <strain evidence="3">Am19</strain>
    </source>
</reference>
<dbReference type="PANTHER" id="PTHR10625:SF10">
    <property type="entry name" value="HISTONE DEACETYLASE HDAC1"/>
    <property type="match status" value="1"/>
</dbReference>
<keyword evidence="4" id="KW-1185">Reference proteome</keyword>
<feature type="domain" description="Histone deacetylase" evidence="2">
    <location>
        <begin position="19"/>
        <end position="303"/>
    </location>
</feature>
<evidence type="ECO:0000313" key="4">
    <source>
        <dbReference type="Proteomes" id="UP001054820"/>
    </source>
</evidence>
<gene>
    <name evidence="3" type="ORF">THMIRHAM_18440</name>
</gene>
<protein>
    <submittedName>
        <fullName evidence="3">Deacetylase</fullName>
    </submittedName>
</protein>